<sequence length="72" mass="7963">MNETIQRSIDRNFERILHDGRGAAYVGHEDWLREGLALMAKDELGKGSSPADTAAFLDTVDPAAPGIMRMYL</sequence>
<evidence type="ECO:0000313" key="2">
    <source>
        <dbReference type="Proteomes" id="UP000464884"/>
    </source>
</evidence>
<gene>
    <name evidence="1" type="ORF">F3K97_04765</name>
</gene>
<protein>
    <submittedName>
        <fullName evidence="1">Uncharacterized protein</fullName>
    </submittedName>
</protein>
<dbReference type="EMBL" id="CP047129">
    <property type="protein sequence ID" value="QHB62643.1"/>
    <property type="molecule type" value="Genomic_DNA"/>
</dbReference>
<dbReference type="Proteomes" id="UP000464884">
    <property type="component" value="Chromosome"/>
</dbReference>
<name>A0A6I6QY55_BIFAD</name>
<organism evidence="1 2">
    <name type="scientific">Bifidobacterium adolescentis</name>
    <dbReference type="NCBI Taxonomy" id="1680"/>
    <lineage>
        <taxon>Bacteria</taxon>
        <taxon>Bacillati</taxon>
        <taxon>Actinomycetota</taxon>
        <taxon>Actinomycetes</taxon>
        <taxon>Bifidobacteriales</taxon>
        <taxon>Bifidobacteriaceae</taxon>
        <taxon>Bifidobacterium</taxon>
    </lineage>
</organism>
<evidence type="ECO:0000313" key="1">
    <source>
        <dbReference type="EMBL" id="QHB62643.1"/>
    </source>
</evidence>
<accession>A0A6I6QY55</accession>
<dbReference type="RefSeq" id="WP_117643857.1">
    <property type="nucleotide sequence ID" value="NZ_CP047129.1"/>
</dbReference>
<dbReference type="AlphaFoldDB" id="A0A6I6QY55"/>
<reference evidence="1 2" key="1">
    <citation type="submission" date="2019-12" db="EMBL/GenBank/DDBJ databases">
        <title>Draft Genome Sequence of Bifidobacterium adolescentis ZJ2.</title>
        <authorList>
            <person name="Jin Z."/>
        </authorList>
    </citation>
    <scope>NUCLEOTIDE SEQUENCE [LARGE SCALE GENOMIC DNA]</scope>
    <source>
        <strain evidence="1 2">ZJ2</strain>
    </source>
</reference>
<proteinExistence type="predicted"/>